<dbReference type="Proteomes" id="UP000238164">
    <property type="component" value="Chromosome 1"/>
</dbReference>
<gene>
    <name evidence="2" type="ORF">MPLG2_2296</name>
</gene>
<evidence type="ECO:0000313" key="3">
    <source>
        <dbReference type="Proteomes" id="UP000238164"/>
    </source>
</evidence>
<reference evidence="2 3" key="1">
    <citation type="submission" date="2018-02" db="EMBL/GenBank/DDBJ databases">
        <authorList>
            <person name="Cohen D.B."/>
            <person name="Kent A.D."/>
        </authorList>
    </citation>
    <scope>NUCLEOTIDE SEQUENCE [LARGE SCALE GENOMIC DNA]</scope>
    <source>
        <strain evidence="2">1</strain>
    </source>
</reference>
<proteinExistence type="predicted"/>
<feature type="domain" description="DUF4097" evidence="1">
    <location>
        <begin position="87"/>
        <end position="285"/>
    </location>
</feature>
<dbReference type="PANTHER" id="PTHR34094:SF1">
    <property type="entry name" value="PROTEIN FAM185A"/>
    <property type="match status" value="1"/>
</dbReference>
<dbReference type="InterPro" id="IPR025164">
    <property type="entry name" value="Toastrack_DUF4097"/>
</dbReference>
<accession>A0A2N9JHU7</accession>
<dbReference type="PANTHER" id="PTHR34094">
    <property type="match status" value="1"/>
</dbReference>
<evidence type="ECO:0000259" key="1">
    <source>
        <dbReference type="Pfam" id="PF13349"/>
    </source>
</evidence>
<dbReference type="EMBL" id="LT985188">
    <property type="protein sequence ID" value="SPD87326.1"/>
    <property type="molecule type" value="Genomic_DNA"/>
</dbReference>
<dbReference type="OrthoDB" id="3252095at2"/>
<sequence>MNTTSPTTHEWRFATDEAPSLHLRSHRGAVRLFHDAGPGEVLVRLSSLSSFDPQAFETRTEGRDVFVTVPPTLDAGDNGFGFAFQVGRLSWGIGNVNRVNVEVHLSPDADVEVHAEGGDISSSGRSGRAQLQTGGGDITLEAATGGQVVTQGGDITVGSLDHGELRTGGGDIRVRRLGEGSVKTAGGDVRIDDLGSGRIETGGGDVGVLRAGGDVEVQTGGGDVSLLGCPGQTQVRTGAGDVTVEAAGGSVDVKTGAGDIRITVPRDIPVWQDLHSSFGEVVSRIASRGEPAEGEPFIRVTARTGTGDVVLQD</sequence>
<keyword evidence="3" id="KW-1185">Reference proteome</keyword>
<evidence type="ECO:0000313" key="2">
    <source>
        <dbReference type="EMBL" id="SPD87326.1"/>
    </source>
</evidence>
<dbReference type="KEGG" id="mgg:MPLG2_2296"/>
<name>A0A2N9JHU7_9ACTN</name>
<dbReference type="Pfam" id="PF13349">
    <property type="entry name" value="DUF4097"/>
    <property type="match status" value="1"/>
</dbReference>
<protein>
    <recommendedName>
        <fullName evidence="1">DUF4097 domain-containing protein</fullName>
    </recommendedName>
</protein>
<organism evidence="2 3">
    <name type="scientific">Micropruina glycogenica</name>
    <dbReference type="NCBI Taxonomy" id="75385"/>
    <lineage>
        <taxon>Bacteria</taxon>
        <taxon>Bacillati</taxon>
        <taxon>Actinomycetota</taxon>
        <taxon>Actinomycetes</taxon>
        <taxon>Propionibacteriales</taxon>
        <taxon>Nocardioidaceae</taxon>
        <taxon>Micropruina</taxon>
    </lineage>
</organism>
<dbReference type="RefSeq" id="WP_105186085.1">
    <property type="nucleotide sequence ID" value="NZ_BAAAGO010000004.1"/>
</dbReference>
<dbReference type="AlphaFoldDB" id="A0A2N9JHU7"/>